<dbReference type="Gene3D" id="3.90.1750.20">
    <property type="entry name" value="Putative Large Serine Recombinase, Chain B, Domain 2"/>
    <property type="match status" value="1"/>
</dbReference>
<dbReference type="Proteomes" id="UP000219546">
    <property type="component" value="Unassembled WGS sequence"/>
</dbReference>
<evidence type="ECO:0000313" key="9">
    <source>
        <dbReference type="EMBL" id="SNX67827.1"/>
    </source>
</evidence>
<dbReference type="PROSITE" id="PS00397">
    <property type="entry name" value="RECOMBINASES_1"/>
    <property type="match status" value="1"/>
</dbReference>
<dbReference type="RefSeq" id="WP_097157250.1">
    <property type="nucleotide sequence ID" value="NZ_JBEPMQ010000013.1"/>
</dbReference>
<evidence type="ECO:0000256" key="6">
    <source>
        <dbReference type="SAM" id="Coils"/>
    </source>
</evidence>
<dbReference type="InterPro" id="IPR006119">
    <property type="entry name" value="Resolv_N"/>
</dbReference>
<proteinExistence type="predicted"/>
<dbReference type="OrthoDB" id="9811097at2"/>
<evidence type="ECO:0000256" key="5">
    <source>
        <dbReference type="PROSITE-ProRule" id="PRU10137"/>
    </source>
</evidence>
<dbReference type="InterPro" id="IPR036162">
    <property type="entry name" value="Resolvase-like_N_sf"/>
</dbReference>
<keyword evidence="2" id="KW-0238">DNA-binding</keyword>
<dbReference type="PANTHER" id="PTHR30461:SF23">
    <property type="entry name" value="DNA RECOMBINASE-RELATED"/>
    <property type="match status" value="1"/>
</dbReference>
<dbReference type="CDD" id="cd00338">
    <property type="entry name" value="Ser_Recombinase"/>
    <property type="match status" value="1"/>
</dbReference>
<dbReference type="GO" id="GO:0015074">
    <property type="term" value="P:DNA integration"/>
    <property type="evidence" value="ECO:0007669"/>
    <property type="project" value="UniProtKB-KW"/>
</dbReference>
<evidence type="ECO:0000256" key="1">
    <source>
        <dbReference type="ARBA" id="ARBA00022908"/>
    </source>
</evidence>
<dbReference type="Pfam" id="PF13408">
    <property type="entry name" value="Zn_ribbon_recom"/>
    <property type="match status" value="1"/>
</dbReference>
<evidence type="ECO:0000256" key="3">
    <source>
        <dbReference type="ARBA" id="ARBA00023172"/>
    </source>
</evidence>
<dbReference type="InterPro" id="IPR006118">
    <property type="entry name" value="Recombinase_CS"/>
</dbReference>
<keyword evidence="10" id="KW-1185">Reference proteome</keyword>
<dbReference type="SUPFAM" id="SSF53041">
    <property type="entry name" value="Resolvase-like"/>
    <property type="match status" value="1"/>
</dbReference>
<dbReference type="PROSITE" id="PS51737">
    <property type="entry name" value="RECOMBINASE_DNA_BIND"/>
    <property type="match status" value="1"/>
</dbReference>
<keyword evidence="6" id="KW-0175">Coiled coil</keyword>
<dbReference type="GO" id="GO:0000150">
    <property type="term" value="F:DNA strand exchange activity"/>
    <property type="evidence" value="ECO:0007669"/>
    <property type="project" value="InterPro"/>
</dbReference>
<keyword evidence="1" id="KW-0229">DNA integration</keyword>
<dbReference type="Pfam" id="PF00239">
    <property type="entry name" value="Resolvase"/>
    <property type="match status" value="1"/>
</dbReference>
<sequence length="498" mass="57738">MKAIYARVSTEEQAIRGYSIGAQIDDCRKKANTDDVLIYTDEGWSGEILERPGLSQLRQDVEEGIIDEVYCYDPDRLARKLLNQLIIDDEFRKKGVKVVFVNGEYDKSPEGKMFFSFRGAISEFEKEKIKQRTRNGKLKKAKDGKIGNYGLYGYNHDRDKKTYTIHPEQSKIVKLIFDYFTNPDSPCQGMNSIAKYLTDHGIPTATGKKIWHRNVVRQILMNEAYTGRYALNKTNSEGDYVRMQLGLSRKQKTRPKEEWIYTEIPRIISDEQYIRAQELLEVARRRYSKKAQNDYLLSGLLRCSDCGNTMVGTKATWWGQKVLMYTDRKNSAGAKNPGCGNQIKIQEVEKFVWENVLSILNNPEKFGEYKKKKKSPTNLINLQKSLTDKINGLQKAKKRLIELVKISDDIDLTDIKNEIADIQQEEKALKIQLDKIKEQTKDKEETEADTQRLRESLNMFFAYKGESIPFEAKQKIIRTLVKQVYLTKDHSEVEIHLF</sequence>
<dbReference type="InterPro" id="IPR050639">
    <property type="entry name" value="SSR_resolvase"/>
</dbReference>
<dbReference type="InterPro" id="IPR025827">
    <property type="entry name" value="Zn_ribbon_recom_dom"/>
</dbReference>
<dbReference type="PANTHER" id="PTHR30461">
    <property type="entry name" value="DNA-INVERTASE FROM LAMBDOID PROPHAGE"/>
    <property type="match status" value="1"/>
</dbReference>
<keyword evidence="3" id="KW-0233">DNA recombination</keyword>
<name>A0A285CJQ6_9BACI</name>
<reference evidence="9 10" key="1">
    <citation type="submission" date="2017-08" db="EMBL/GenBank/DDBJ databases">
        <authorList>
            <person name="de Groot N.N."/>
        </authorList>
    </citation>
    <scope>NUCLEOTIDE SEQUENCE [LARGE SCALE GENOMIC DNA]</scope>
    <source>
        <strain evidence="9 10">JC228</strain>
    </source>
</reference>
<feature type="coiled-coil region" evidence="6">
    <location>
        <begin position="412"/>
        <end position="456"/>
    </location>
</feature>
<dbReference type="EMBL" id="OAOP01000002">
    <property type="protein sequence ID" value="SNX67827.1"/>
    <property type="molecule type" value="Genomic_DNA"/>
</dbReference>
<dbReference type="Gene3D" id="3.40.50.1390">
    <property type="entry name" value="Resolvase, N-terminal catalytic domain"/>
    <property type="match status" value="1"/>
</dbReference>
<feature type="domain" description="Resolvase/invertase-type recombinase catalytic" evidence="7">
    <location>
        <begin position="1"/>
        <end position="144"/>
    </location>
</feature>
<dbReference type="InterPro" id="IPR038109">
    <property type="entry name" value="DNA_bind_recomb_sf"/>
</dbReference>
<dbReference type="AlphaFoldDB" id="A0A285CJQ6"/>
<dbReference type="InterPro" id="IPR011109">
    <property type="entry name" value="DNA_bind_recombinase_dom"/>
</dbReference>
<organism evidence="9 10">
    <name type="scientific">Bacillus oleivorans</name>
    <dbReference type="NCBI Taxonomy" id="1448271"/>
    <lineage>
        <taxon>Bacteria</taxon>
        <taxon>Bacillati</taxon>
        <taxon>Bacillota</taxon>
        <taxon>Bacilli</taxon>
        <taxon>Bacillales</taxon>
        <taxon>Bacillaceae</taxon>
        <taxon>Bacillus</taxon>
    </lineage>
</organism>
<dbReference type="GO" id="GO:0003677">
    <property type="term" value="F:DNA binding"/>
    <property type="evidence" value="ECO:0007669"/>
    <property type="project" value="UniProtKB-KW"/>
</dbReference>
<accession>A0A285CJQ6</accession>
<evidence type="ECO:0000259" key="7">
    <source>
        <dbReference type="PROSITE" id="PS51736"/>
    </source>
</evidence>
<dbReference type="SMART" id="SM00857">
    <property type="entry name" value="Resolvase"/>
    <property type="match status" value="1"/>
</dbReference>
<evidence type="ECO:0000256" key="4">
    <source>
        <dbReference type="PIRSR" id="PIRSR606118-50"/>
    </source>
</evidence>
<gene>
    <name evidence="9" type="ORF">SAMN05877753_10231</name>
</gene>
<dbReference type="PROSITE" id="PS51736">
    <property type="entry name" value="RECOMBINASES_3"/>
    <property type="match status" value="1"/>
</dbReference>
<feature type="domain" description="Recombinase" evidence="8">
    <location>
        <begin position="151"/>
        <end position="286"/>
    </location>
</feature>
<protein>
    <submittedName>
        <fullName evidence="9">Site-specific DNA recombinase</fullName>
    </submittedName>
</protein>
<dbReference type="Pfam" id="PF07508">
    <property type="entry name" value="Recombinase"/>
    <property type="match status" value="1"/>
</dbReference>
<feature type="active site" description="O-(5'-phospho-DNA)-serine intermediate" evidence="4 5">
    <location>
        <position position="9"/>
    </location>
</feature>
<evidence type="ECO:0000259" key="8">
    <source>
        <dbReference type="PROSITE" id="PS51737"/>
    </source>
</evidence>
<evidence type="ECO:0000256" key="2">
    <source>
        <dbReference type="ARBA" id="ARBA00023125"/>
    </source>
</evidence>
<evidence type="ECO:0000313" key="10">
    <source>
        <dbReference type="Proteomes" id="UP000219546"/>
    </source>
</evidence>